<accession>A0ABD2NP19</accession>
<evidence type="ECO:0000313" key="1">
    <source>
        <dbReference type="EMBL" id="KAL3280309.1"/>
    </source>
</evidence>
<gene>
    <name evidence="1" type="ORF">HHI36_017799</name>
</gene>
<dbReference type="EMBL" id="JABFTP020000124">
    <property type="protein sequence ID" value="KAL3280309.1"/>
    <property type="molecule type" value="Genomic_DNA"/>
</dbReference>
<proteinExistence type="predicted"/>
<protein>
    <submittedName>
        <fullName evidence="1">Uncharacterized protein</fullName>
    </submittedName>
</protein>
<reference evidence="1 2" key="1">
    <citation type="journal article" date="2021" name="BMC Biol.">
        <title>Horizontally acquired antibacterial genes associated with adaptive radiation of ladybird beetles.</title>
        <authorList>
            <person name="Li H.S."/>
            <person name="Tang X.F."/>
            <person name="Huang Y.H."/>
            <person name="Xu Z.Y."/>
            <person name="Chen M.L."/>
            <person name="Du X.Y."/>
            <person name="Qiu B.Y."/>
            <person name="Chen P.T."/>
            <person name="Zhang W."/>
            <person name="Slipinski A."/>
            <person name="Escalona H.E."/>
            <person name="Waterhouse R.M."/>
            <person name="Zwick A."/>
            <person name="Pang H."/>
        </authorList>
    </citation>
    <scope>NUCLEOTIDE SEQUENCE [LARGE SCALE GENOMIC DNA]</scope>
    <source>
        <strain evidence="1">SYSU2018</strain>
    </source>
</reference>
<dbReference type="Proteomes" id="UP001516400">
    <property type="component" value="Unassembled WGS sequence"/>
</dbReference>
<evidence type="ECO:0000313" key="2">
    <source>
        <dbReference type="Proteomes" id="UP001516400"/>
    </source>
</evidence>
<dbReference type="AlphaFoldDB" id="A0ABD2NP19"/>
<sequence length="150" mass="16995">MEEDSGGTPKSPLILHLSPRSTNTYNILTNDSENLYFSPDDINLLKKEIEMIKKQYSTDVVLYNAALNCSRSIESREKKGMEYKNNTVVDKLVIKTPKIDHRYPLQSYGPFLVLIESIIENNNLGNLHPMNLGKKLASEGIKGIKISLKR</sequence>
<comment type="caution">
    <text evidence="1">The sequence shown here is derived from an EMBL/GenBank/DDBJ whole genome shotgun (WGS) entry which is preliminary data.</text>
</comment>
<name>A0ABD2NP19_9CUCU</name>
<keyword evidence="2" id="KW-1185">Reference proteome</keyword>
<organism evidence="1 2">
    <name type="scientific">Cryptolaemus montrouzieri</name>
    <dbReference type="NCBI Taxonomy" id="559131"/>
    <lineage>
        <taxon>Eukaryota</taxon>
        <taxon>Metazoa</taxon>
        <taxon>Ecdysozoa</taxon>
        <taxon>Arthropoda</taxon>
        <taxon>Hexapoda</taxon>
        <taxon>Insecta</taxon>
        <taxon>Pterygota</taxon>
        <taxon>Neoptera</taxon>
        <taxon>Endopterygota</taxon>
        <taxon>Coleoptera</taxon>
        <taxon>Polyphaga</taxon>
        <taxon>Cucujiformia</taxon>
        <taxon>Coccinelloidea</taxon>
        <taxon>Coccinellidae</taxon>
        <taxon>Scymninae</taxon>
        <taxon>Scymnini</taxon>
        <taxon>Cryptolaemus</taxon>
    </lineage>
</organism>